<accession>A0AAW0RAI4</accession>
<evidence type="ECO:0000313" key="2">
    <source>
        <dbReference type="Proteomes" id="UP001392437"/>
    </source>
</evidence>
<dbReference type="Proteomes" id="UP001392437">
    <property type="component" value="Unassembled WGS sequence"/>
</dbReference>
<keyword evidence="2" id="KW-1185">Reference proteome</keyword>
<sequence length="71" mass="7988">MKAYKINDIQIPTTDDATNKETLCEIDVDLGNRDFGASRAYKRARKGLKRILKQGIEPPPTTLPSRNSREA</sequence>
<protein>
    <submittedName>
        <fullName evidence="1">Uncharacterized protein</fullName>
    </submittedName>
</protein>
<gene>
    <name evidence="1" type="ORF">PG999_000100</name>
</gene>
<proteinExistence type="predicted"/>
<name>A0AAW0RAI4_9PEZI</name>
<comment type="caution">
    <text evidence="1">The sequence shown here is derived from an EMBL/GenBank/DDBJ whole genome shotgun (WGS) entry which is preliminary data.</text>
</comment>
<reference evidence="1 2" key="1">
    <citation type="submission" date="2023-01" db="EMBL/GenBank/DDBJ databases">
        <title>Analysis of 21 Apiospora genomes using comparative genomics revels a genus with tremendous synthesis potential of carbohydrate active enzymes and secondary metabolites.</title>
        <authorList>
            <person name="Sorensen T."/>
        </authorList>
    </citation>
    <scope>NUCLEOTIDE SEQUENCE [LARGE SCALE GENOMIC DNA]</scope>
    <source>
        <strain evidence="1 2">CBS 117206</strain>
    </source>
</reference>
<dbReference type="AlphaFoldDB" id="A0AAW0RAI4"/>
<organism evidence="1 2">
    <name type="scientific">Apiospora kogelbergensis</name>
    <dbReference type="NCBI Taxonomy" id="1337665"/>
    <lineage>
        <taxon>Eukaryota</taxon>
        <taxon>Fungi</taxon>
        <taxon>Dikarya</taxon>
        <taxon>Ascomycota</taxon>
        <taxon>Pezizomycotina</taxon>
        <taxon>Sordariomycetes</taxon>
        <taxon>Xylariomycetidae</taxon>
        <taxon>Amphisphaeriales</taxon>
        <taxon>Apiosporaceae</taxon>
        <taxon>Apiospora</taxon>
    </lineage>
</organism>
<evidence type="ECO:0000313" key="1">
    <source>
        <dbReference type="EMBL" id="KAK8131927.1"/>
    </source>
</evidence>
<dbReference type="EMBL" id="JAQQWP010000001">
    <property type="protein sequence ID" value="KAK8131927.1"/>
    <property type="molecule type" value="Genomic_DNA"/>
</dbReference>